<comment type="caution">
    <text evidence="8">The sequence shown here is derived from an EMBL/GenBank/DDBJ whole genome shotgun (WGS) entry which is preliminary data.</text>
</comment>
<evidence type="ECO:0000256" key="4">
    <source>
        <dbReference type="ARBA" id="ARBA00022856"/>
    </source>
</evidence>
<dbReference type="Pfam" id="PF00496">
    <property type="entry name" value="SBP_bac_5"/>
    <property type="match status" value="1"/>
</dbReference>
<dbReference type="SUPFAM" id="SSF53850">
    <property type="entry name" value="Periplasmic binding protein-like II"/>
    <property type="match status" value="1"/>
</dbReference>
<evidence type="ECO:0000256" key="3">
    <source>
        <dbReference type="ARBA" id="ARBA00022729"/>
    </source>
</evidence>
<sequence>MFAACAMTASLSVTAFAAVPDTLNIGLGGAVNSVDPHFTNSTPNHVIAHSLFDRLTERSPQGELVPGLALAWNPVSDTVWEFKLRPDVKWHDGKPFTGEDVAFSLERARNVPNSPGGFGGQLASIVKVEQIAPLTVRLHTSAPSPNLPRQLAFIAIVSKHAGEGATTEQYNSGVKAIGTGPYKFVRYIPGDRIDMVRNDDWWGPKQPWKNVSIRFISNGASRVGALLSGGVDVIDSVPATDIATLQKDPKVSLVSTPGMRTIFIVFNVRSAPQPLITDNNGKPLATNPLSDVRVRRALSEAVNRQGIADRLMQNTAKATGQWLNPGIYSYADSVAIPSYDPTAAKKLLAEAGYPDGFKITLVTPNDRYPNDSAVAQAVAQMWSKIGVRTAVDARPWNTFIVGRESYPSFLLGWGSPTLEAGYFLTNIVMTPDSKNGVGSYNSGGYSNPPLDALTDRALTTLDDKEREKMLVQAVEMTSSDLPIMTILQLNNTWAVRKGFTYDPRTDERTLPQNTAPVISQ</sequence>
<dbReference type="GO" id="GO:1904680">
    <property type="term" value="F:peptide transmembrane transporter activity"/>
    <property type="evidence" value="ECO:0007669"/>
    <property type="project" value="TreeGrafter"/>
</dbReference>
<dbReference type="EMBL" id="RRZK01000032">
    <property type="protein sequence ID" value="TDB57829.1"/>
    <property type="molecule type" value="Genomic_DNA"/>
</dbReference>
<organism evidence="8 9">
    <name type="scientific">Pseudomonas vancouverensis</name>
    <dbReference type="NCBI Taxonomy" id="95300"/>
    <lineage>
        <taxon>Bacteria</taxon>
        <taxon>Pseudomonadati</taxon>
        <taxon>Pseudomonadota</taxon>
        <taxon>Gammaproteobacteria</taxon>
        <taxon>Pseudomonadales</taxon>
        <taxon>Pseudomonadaceae</taxon>
        <taxon>Pseudomonas</taxon>
    </lineage>
</organism>
<dbReference type="GO" id="GO:0043190">
    <property type="term" value="C:ATP-binding cassette (ABC) transporter complex"/>
    <property type="evidence" value="ECO:0007669"/>
    <property type="project" value="InterPro"/>
</dbReference>
<protein>
    <submittedName>
        <fullName evidence="8">ABC transporter substrate-binding protein</fullName>
    </submittedName>
</protein>
<evidence type="ECO:0000313" key="8">
    <source>
        <dbReference type="EMBL" id="TDB57829.1"/>
    </source>
</evidence>
<dbReference type="AlphaFoldDB" id="A0A4R4JW59"/>
<dbReference type="Gene3D" id="3.40.190.10">
    <property type="entry name" value="Periplasmic binding protein-like II"/>
    <property type="match status" value="1"/>
</dbReference>
<feature type="signal peptide" evidence="6">
    <location>
        <begin position="1"/>
        <end position="17"/>
    </location>
</feature>
<keyword evidence="9" id="KW-1185">Reference proteome</keyword>
<keyword evidence="3 6" id="KW-0732">Signal</keyword>
<dbReference type="GO" id="GO:0015833">
    <property type="term" value="P:peptide transport"/>
    <property type="evidence" value="ECO:0007669"/>
    <property type="project" value="UniProtKB-KW"/>
</dbReference>
<feature type="domain" description="Solute-binding protein family 5" evidence="7">
    <location>
        <begin position="63"/>
        <end position="428"/>
    </location>
</feature>
<evidence type="ECO:0000256" key="1">
    <source>
        <dbReference type="ARBA" id="ARBA00005695"/>
    </source>
</evidence>
<dbReference type="InterPro" id="IPR039424">
    <property type="entry name" value="SBP_5"/>
</dbReference>
<name>A0A4R4JW59_PSEVA</name>
<dbReference type="PANTHER" id="PTHR30290">
    <property type="entry name" value="PERIPLASMIC BINDING COMPONENT OF ABC TRANSPORTER"/>
    <property type="match status" value="1"/>
</dbReference>
<keyword evidence="2" id="KW-0813">Transport</keyword>
<dbReference type="GO" id="GO:0030288">
    <property type="term" value="C:outer membrane-bounded periplasmic space"/>
    <property type="evidence" value="ECO:0007669"/>
    <property type="project" value="UniProtKB-ARBA"/>
</dbReference>
<dbReference type="OrthoDB" id="9801912at2"/>
<gene>
    <name evidence="8" type="ORF">EIY72_26500</name>
</gene>
<dbReference type="PANTHER" id="PTHR30290:SF9">
    <property type="entry name" value="OLIGOPEPTIDE-BINDING PROTEIN APPA"/>
    <property type="match status" value="1"/>
</dbReference>
<evidence type="ECO:0000256" key="2">
    <source>
        <dbReference type="ARBA" id="ARBA00022448"/>
    </source>
</evidence>
<dbReference type="Proteomes" id="UP000295254">
    <property type="component" value="Unassembled WGS sequence"/>
</dbReference>
<feature type="chain" id="PRO_5020622776" evidence="6">
    <location>
        <begin position="18"/>
        <end position="520"/>
    </location>
</feature>
<dbReference type="PIRSF" id="PIRSF002741">
    <property type="entry name" value="MppA"/>
    <property type="match status" value="1"/>
</dbReference>
<reference evidence="9" key="1">
    <citation type="journal article" date="2019" name="bioRxiv">
        <title>Bacterially produced spermidine induces plant systemic susceptibility to pathogens.</title>
        <authorList>
            <person name="Melnyk R.A."/>
            <person name="Beskrovnaya P.A."/>
            <person name="Liu Z."/>
            <person name="Song Y."/>
            <person name="Haney C.H."/>
        </authorList>
    </citation>
    <scope>NUCLEOTIDE SEQUENCE [LARGE SCALE GENOMIC DNA]</scope>
    <source>
        <strain evidence="9">Dha-51</strain>
    </source>
</reference>
<proteinExistence type="inferred from homology"/>
<keyword evidence="4" id="KW-0571">Peptide transport</keyword>
<evidence type="ECO:0000256" key="6">
    <source>
        <dbReference type="SAM" id="SignalP"/>
    </source>
</evidence>
<dbReference type="InterPro" id="IPR000914">
    <property type="entry name" value="SBP_5_dom"/>
</dbReference>
<dbReference type="InterPro" id="IPR030678">
    <property type="entry name" value="Peptide/Ni-bd"/>
</dbReference>
<evidence type="ECO:0000259" key="7">
    <source>
        <dbReference type="Pfam" id="PF00496"/>
    </source>
</evidence>
<dbReference type="GO" id="GO:0015031">
    <property type="term" value="P:protein transport"/>
    <property type="evidence" value="ECO:0007669"/>
    <property type="project" value="UniProtKB-KW"/>
</dbReference>
<dbReference type="Gene3D" id="3.90.76.10">
    <property type="entry name" value="Dipeptide-binding Protein, Domain 1"/>
    <property type="match status" value="1"/>
</dbReference>
<evidence type="ECO:0000313" key="9">
    <source>
        <dbReference type="Proteomes" id="UP000295254"/>
    </source>
</evidence>
<dbReference type="Gene3D" id="3.10.105.10">
    <property type="entry name" value="Dipeptide-binding Protein, Domain 3"/>
    <property type="match status" value="1"/>
</dbReference>
<evidence type="ECO:0000256" key="5">
    <source>
        <dbReference type="ARBA" id="ARBA00022927"/>
    </source>
</evidence>
<keyword evidence="5" id="KW-0653">Protein transport</keyword>
<dbReference type="CDD" id="cd08498">
    <property type="entry name" value="PBP2_NikA_DppA_OppA_like_2"/>
    <property type="match status" value="1"/>
</dbReference>
<comment type="similarity">
    <text evidence="1">Belongs to the bacterial solute-binding protein 5 family.</text>
</comment>
<accession>A0A4R4JW59</accession>